<dbReference type="EMBL" id="JAHYIQ010000015">
    <property type="protein sequence ID" value="KAK1125986.1"/>
    <property type="molecule type" value="Genomic_DNA"/>
</dbReference>
<evidence type="ECO:0000313" key="3">
    <source>
        <dbReference type="Proteomes" id="UP001177670"/>
    </source>
</evidence>
<protein>
    <submittedName>
        <fullName evidence="2">Uncharacterized protein</fullName>
    </submittedName>
</protein>
<feature type="region of interest" description="Disordered" evidence="1">
    <location>
        <begin position="78"/>
        <end position="114"/>
    </location>
</feature>
<evidence type="ECO:0000256" key="1">
    <source>
        <dbReference type="SAM" id="MobiDB-lite"/>
    </source>
</evidence>
<comment type="caution">
    <text evidence="2">The sequence shown here is derived from an EMBL/GenBank/DDBJ whole genome shotgun (WGS) entry which is preliminary data.</text>
</comment>
<gene>
    <name evidence="2" type="ORF">K0M31_005518</name>
</gene>
<proteinExistence type="predicted"/>
<dbReference type="Proteomes" id="UP001177670">
    <property type="component" value="Unassembled WGS sequence"/>
</dbReference>
<sequence length="114" mass="12875">MTGILIRKFGNKATKILRFLVDHTPIWSGGGNISRRVEKSSICHKTTLESRVGVCIPTSHYRVESDVFASPRTRRFASARKTHDDSTFNDRKRTSTHSNNLTDAMFRLTAPPLT</sequence>
<keyword evidence="3" id="KW-1185">Reference proteome</keyword>
<reference evidence="2" key="1">
    <citation type="submission" date="2021-10" db="EMBL/GenBank/DDBJ databases">
        <title>Melipona bicolor Genome sequencing and assembly.</title>
        <authorList>
            <person name="Araujo N.S."/>
            <person name="Arias M.C."/>
        </authorList>
    </citation>
    <scope>NUCLEOTIDE SEQUENCE</scope>
    <source>
        <strain evidence="2">USP_2M_L1-L4_2017</strain>
        <tissue evidence="2">Whole body</tissue>
    </source>
</reference>
<accession>A0AA40KMK3</accession>
<name>A0AA40KMK3_9HYME</name>
<organism evidence="2 3">
    <name type="scientific">Melipona bicolor</name>
    <dbReference type="NCBI Taxonomy" id="60889"/>
    <lineage>
        <taxon>Eukaryota</taxon>
        <taxon>Metazoa</taxon>
        <taxon>Ecdysozoa</taxon>
        <taxon>Arthropoda</taxon>
        <taxon>Hexapoda</taxon>
        <taxon>Insecta</taxon>
        <taxon>Pterygota</taxon>
        <taxon>Neoptera</taxon>
        <taxon>Endopterygota</taxon>
        <taxon>Hymenoptera</taxon>
        <taxon>Apocrita</taxon>
        <taxon>Aculeata</taxon>
        <taxon>Apoidea</taxon>
        <taxon>Anthophila</taxon>
        <taxon>Apidae</taxon>
        <taxon>Melipona</taxon>
    </lineage>
</organism>
<evidence type="ECO:0000313" key="2">
    <source>
        <dbReference type="EMBL" id="KAK1125986.1"/>
    </source>
</evidence>
<feature type="compositionally biased region" description="Basic and acidic residues" evidence="1">
    <location>
        <begin position="81"/>
        <end position="93"/>
    </location>
</feature>
<dbReference type="AlphaFoldDB" id="A0AA40KMK3"/>